<dbReference type="KEGG" id="mtea:DK419_15515"/>
<evidence type="ECO:0000313" key="2">
    <source>
        <dbReference type="EMBL" id="AWN47540.1"/>
    </source>
</evidence>
<evidence type="ECO:0000256" key="1">
    <source>
        <dbReference type="SAM" id="MobiDB-lite"/>
    </source>
</evidence>
<dbReference type="CDD" id="cd21631">
    <property type="entry name" value="RHH_CopG_NikR-like"/>
    <property type="match status" value="1"/>
</dbReference>
<name>A0A2U8WQ18_9HYPH</name>
<accession>A0A2U8WQ18</accession>
<evidence type="ECO:0000313" key="3">
    <source>
        <dbReference type="Proteomes" id="UP000245444"/>
    </source>
</evidence>
<reference evidence="2 3" key="1">
    <citation type="submission" date="2018-05" db="EMBL/GenBank/DDBJ databases">
        <title>Complete Genome Sequence of Methylobacterium sp. 17Sr1-28.</title>
        <authorList>
            <person name="Srinivasan S."/>
        </authorList>
    </citation>
    <scope>NUCLEOTIDE SEQUENCE [LARGE SCALE GENOMIC DNA]</scope>
    <source>
        <strain evidence="2 3">17Sr1-28</strain>
    </source>
</reference>
<sequence length="102" mass="10992">MRYSSFLFLRAEPSLAPDLTAAAHALGMSRSEFVRCALRTAIENGADMKSNAPPNFAVESRKCVKVTRGGCATALTDASKKRRRVGTQGRVVRAPAPRDQVA</sequence>
<dbReference type="GO" id="GO:0006355">
    <property type="term" value="P:regulation of DNA-templated transcription"/>
    <property type="evidence" value="ECO:0007669"/>
    <property type="project" value="InterPro"/>
</dbReference>
<dbReference type="AlphaFoldDB" id="A0A2U8WQ18"/>
<proteinExistence type="predicted"/>
<feature type="region of interest" description="Disordered" evidence="1">
    <location>
        <begin position="78"/>
        <end position="102"/>
    </location>
</feature>
<dbReference type="RefSeq" id="WP_109959865.1">
    <property type="nucleotide sequence ID" value="NZ_CP029553.1"/>
</dbReference>
<gene>
    <name evidence="2" type="ORF">DK419_15515</name>
</gene>
<protein>
    <submittedName>
        <fullName evidence="2">Uncharacterized protein</fullName>
    </submittedName>
</protein>
<dbReference type="Proteomes" id="UP000245444">
    <property type="component" value="Chromosome"/>
</dbReference>
<keyword evidence="3" id="KW-1185">Reference proteome</keyword>
<organism evidence="2 3">
    <name type="scientific">Methylobacterium terrae</name>
    <dbReference type="NCBI Taxonomy" id="2202827"/>
    <lineage>
        <taxon>Bacteria</taxon>
        <taxon>Pseudomonadati</taxon>
        <taxon>Pseudomonadota</taxon>
        <taxon>Alphaproteobacteria</taxon>
        <taxon>Hyphomicrobiales</taxon>
        <taxon>Methylobacteriaceae</taxon>
        <taxon>Methylobacterium</taxon>
    </lineage>
</organism>
<dbReference type="EMBL" id="CP029553">
    <property type="protein sequence ID" value="AWN47540.1"/>
    <property type="molecule type" value="Genomic_DNA"/>
</dbReference>